<reference evidence="1" key="1">
    <citation type="submission" date="2023-06" db="EMBL/GenBank/DDBJ databases">
        <authorList>
            <person name="Kurt Z."/>
        </authorList>
    </citation>
    <scope>NUCLEOTIDE SEQUENCE</scope>
</reference>
<evidence type="ECO:0000313" key="1">
    <source>
        <dbReference type="EMBL" id="CAI9962280.1"/>
    </source>
</evidence>
<evidence type="ECO:0000313" key="2">
    <source>
        <dbReference type="EMBL" id="CAL5976824.1"/>
    </source>
</evidence>
<name>A0AA86QPL2_9EUKA</name>
<reference evidence="2 3" key="2">
    <citation type="submission" date="2024-07" db="EMBL/GenBank/DDBJ databases">
        <authorList>
            <person name="Akdeniz Z."/>
        </authorList>
    </citation>
    <scope>NUCLEOTIDE SEQUENCE [LARGE SCALE GENOMIC DNA]</scope>
</reference>
<protein>
    <submittedName>
        <fullName evidence="2">Hypothetical_protein</fullName>
    </submittedName>
</protein>
<dbReference type="AlphaFoldDB" id="A0AA86QPL2"/>
<dbReference type="EMBL" id="CAXDID020000007">
    <property type="protein sequence ID" value="CAL5976824.1"/>
    <property type="molecule type" value="Genomic_DNA"/>
</dbReference>
<gene>
    <name evidence="2" type="ORF">HINF_LOCUS4009</name>
    <name evidence="1" type="ORF">HINF_LOCUS49925</name>
</gene>
<sequence>MLDQIMNLKSTQLLKVASLKSQYERWVHNLYIKYYIQGKSLISYQMTKVGNRLSLPTVSSMRLVRTMYNILKSSNVFDMIMKVENTWIYAQFKPGRPSDNMLKQYDFWRIMRKFMAQCRDLLRQIAHLVGIYIFNVQNRCHKIMSIQK</sequence>
<organism evidence="1">
    <name type="scientific">Hexamita inflata</name>
    <dbReference type="NCBI Taxonomy" id="28002"/>
    <lineage>
        <taxon>Eukaryota</taxon>
        <taxon>Metamonada</taxon>
        <taxon>Diplomonadida</taxon>
        <taxon>Hexamitidae</taxon>
        <taxon>Hexamitinae</taxon>
        <taxon>Hexamita</taxon>
    </lineage>
</organism>
<comment type="caution">
    <text evidence="1">The sequence shown here is derived from an EMBL/GenBank/DDBJ whole genome shotgun (WGS) entry which is preliminary data.</text>
</comment>
<dbReference type="Proteomes" id="UP001642409">
    <property type="component" value="Unassembled WGS sequence"/>
</dbReference>
<dbReference type="EMBL" id="CATOUU010000952">
    <property type="protein sequence ID" value="CAI9962280.1"/>
    <property type="molecule type" value="Genomic_DNA"/>
</dbReference>
<keyword evidence="3" id="KW-1185">Reference proteome</keyword>
<accession>A0AA86QPL2</accession>
<evidence type="ECO:0000313" key="3">
    <source>
        <dbReference type="Proteomes" id="UP001642409"/>
    </source>
</evidence>
<proteinExistence type="predicted"/>